<evidence type="ECO:0000256" key="7">
    <source>
        <dbReference type="ARBA" id="ARBA00039966"/>
    </source>
</evidence>
<organism evidence="9 10">
    <name type="scientific">Rufibacter quisquiliarum</name>
    <dbReference type="NCBI Taxonomy" id="1549639"/>
    <lineage>
        <taxon>Bacteria</taxon>
        <taxon>Pseudomonadati</taxon>
        <taxon>Bacteroidota</taxon>
        <taxon>Cytophagia</taxon>
        <taxon>Cytophagales</taxon>
        <taxon>Hymenobacteraceae</taxon>
        <taxon>Rufibacter</taxon>
    </lineage>
</organism>
<keyword evidence="4" id="KW-0677">Repeat</keyword>
<sequence>MRSTTKVILLLALLISLPNLPILAGGLGSDKLLWEANQLFRDYKDSEALEKYEQVLANDPLQMEALCKASLVSGRIGNRFSDDTSKGIYFKKAFAFAERAVAAEPAKAEPNYVMALALSYLCHTASLKVRMEQMVQVKYHLDAALASDPEHAASWHLLGRLKYKLANLSFAERTASKLFNISQLPVETNEQAIEAIKKSIELAPSNLLYYYDLARVQREVNQKTECVTTLQKALDQKLITTEDLELNRKCKVLLQEVMNVRS</sequence>
<name>A0A839GLJ0_9BACT</name>
<keyword evidence="6" id="KW-0206">Cytoskeleton</keyword>
<evidence type="ECO:0000256" key="3">
    <source>
        <dbReference type="ARBA" id="ARBA00022490"/>
    </source>
</evidence>
<dbReference type="AlphaFoldDB" id="A0A839GLJ0"/>
<dbReference type="InterPro" id="IPR049039">
    <property type="entry name" value="RMD1-3_a_helical_rpt"/>
</dbReference>
<dbReference type="GO" id="GO:0005876">
    <property type="term" value="C:spindle microtubule"/>
    <property type="evidence" value="ECO:0007669"/>
    <property type="project" value="TreeGrafter"/>
</dbReference>
<comment type="subcellular location">
    <subcellularLocation>
        <location evidence="1">Cytoplasm</location>
        <location evidence="1">Cytoskeleton</location>
    </subcellularLocation>
</comment>
<dbReference type="EMBL" id="JACJIQ010000015">
    <property type="protein sequence ID" value="MBA9078693.1"/>
    <property type="molecule type" value="Genomic_DNA"/>
</dbReference>
<keyword evidence="5" id="KW-0802">TPR repeat</keyword>
<evidence type="ECO:0000256" key="1">
    <source>
        <dbReference type="ARBA" id="ARBA00004245"/>
    </source>
</evidence>
<keyword evidence="10" id="KW-1185">Reference proteome</keyword>
<dbReference type="Pfam" id="PF21033">
    <property type="entry name" value="RMD1-3"/>
    <property type="match status" value="1"/>
</dbReference>
<evidence type="ECO:0000256" key="8">
    <source>
        <dbReference type="ARBA" id="ARBA00041958"/>
    </source>
</evidence>
<protein>
    <recommendedName>
        <fullName evidence="7">Regulator of microtubule dynamics protein 1</fullName>
    </recommendedName>
    <alternativeName>
        <fullName evidence="8">Protein FAM82B</fullName>
    </alternativeName>
</protein>
<evidence type="ECO:0000256" key="5">
    <source>
        <dbReference type="ARBA" id="ARBA00022803"/>
    </source>
</evidence>
<evidence type="ECO:0000313" key="9">
    <source>
        <dbReference type="EMBL" id="MBA9078693.1"/>
    </source>
</evidence>
<evidence type="ECO:0000313" key="10">
    <source>
        <dbReference type="Proteomes" id="UP000563094"/>
    </source>
</evidence>
<dbReference type="SUPFAM" id="SSF48452">
    <property type="entry name" value="TPR-like"/>
    <property type="match status" value="1"/>
</dbReference>
<dbReference type="GO" id="GO:0097431">
    <property type="term" value="C:mitotic spindle pole"/>
    <property type="evidence" value="ECO:0007669"/>
    <property type="project" value="TreeGrafter"/>
</dbReference>
<dbReference type="RefSeq" id="WP_066831223.1">
    <property type="nucleotide sequence ID" value="NZ_JBHLTU010000034.1"/>
</dbReference>
<evidence type="ECO:0000256" key="6">
    <source>
        <dbReference type="ARBA" id="ARBA00023212"/>
    </source>
</evidence>
<dbReference type="Proteomes" id="UP000563094">
    <property type="component" value="Unassembled WGS sequence"/>
</dbReference>
<comment type="subunit">
    <text evidence="2">Interacts with microtubules.</text>
</comment>
<evidence type="ECO:0000256" key="2">
    <source>
        <dbReference type="ARBA" id="ARBA00011375"/>
    </source>
</evidence>
<accession>A0A839GLJ0</accession>
<dbReference type="PANTHER" id="PTHR16056:SF16">
    <property type="entry name" value="REGULATOR OF MICROTUBULE DYNAMICS PROTEIN 1"/>
    <property type="match status" value="1"/>
</dbReference>
<dbReference type="GO" id="GO:0005737">
    <property type="term" value="C:cytoplasm"/>
    <property type="evidence" value="ECO:0007669"/>
    <property type="project" value="TreeGrafter"/>
</dbReference>
<evidence type="ECO:0000256" key="4">
    <source>
        <dbReference type="ARBA" id="ARBA00022737"/>
    </source>
</evidence>
<dbReference type="InterPro" id="IPR011990">
    <property type="entry name" value="TPR-like_helical_dom_sf"/>
</dbReference>
<gene>
    <name evidence="9" type="ORF">FHS90_003423</name>
</gene>
<dbReference type="Gene3D" id="1.25.40.10">
    <property type="entry name" value="Tetratricopeptide repeat domain"/>
    <property type="match status" value="2"/>
</dbReference>
<dbReference type="PANTHER" id="PTHR16056">
    <property type="entry name" value="REGULATOR OF MICROTUBULE DYNAMICS PROTEIN"/>
    <property type="match status" value="1"/>
</dbReference>
<proteinExistence type="predicted"/>
<keyword evidence="3" id="KW-0963">Cytoplasm</keyword>
<dbReference type="GO" id="GO:0008017">
    <property type="term" value="F:microtubule binding"/>
    <property type="evidence" value="ECO:0007669"/>
    <property type="project" value="TreeGrafter"/>
</dbReference>
<reference evidence="9 10" key="1">
    <citation type="submission" date="2020-08" db="EMBL/GenBank/DDBJ databases">
        <title>Genomic Encyclopedia of Type Strains, Phase IV (KMG-IV): sequencing the most valuable type-strain genomes for metagenomic binning, comparative biology and taxonomic classification.</title>
        <authorList>
            <person name="Goeker M."/>
        </authorList>
    </citation>
    <scope>NUCLEOTIDE SEQUENCE [LARGE SCALE GENOMIC DNA]</scope>
    <source>
        <strain evidence="9 10">DSM 29854</strain>
    </source>
</reference>
<comment type="caution">
    <text evidence="9">The sequence shown here is derived from an EMBL/GenBank/DDBJ whole genome shotgun (WGS) entry which is preliminary data.</text>
</comment>